<dbReference type="EC" id="2.7.7.6" evidence="6 8"/>
<dbReference type="Gene3D" id="2.40.50.100">
    <property type="match status" value="1"/>
</dbReference>
<evidence type="ECO:0000259" key="9">
    <source>
        <dbReference type="Pfam" id="PF00562"/>
    </source>
</evidence>
<dbReference type="Pfam" id="PF04563">
    <property type="entry name" value="RNA_pol_Rpb2_1"/>
    <property type="match status" value="1"/>
</dbReference>
<evidence type="ECO:0000313" key="15">
    <source>
        <dbReference type="Proteomes" id="UP000464317"/>
    </source>
</evidence>
<dbReference type="GO" id="GO:0032549">
    <property type="term" value="F:ribonucleoside binding"/>
    <property type="evidence" value="ECO:0007669"/>
    <property type="project" value="InterPro"/>
</dbReference>
<dbReference type="InterPro" id="IPR042107">
    <property type="entry name" value="DNA-dir_RNA_pol_bsu_ext_1_sf"/>
</dbReference>
<feature type="domain" description="RNA polymerase beta subunit protrusion" evidence="11">
    <location>
        <begin position="38"/>
        <end position="502"/>
    </location>
</feature>
<gene>
    <name evidence="6 14" type="primary">rpoB</name>
    <name evidence="14" type="ORF">JPM2_1760</name>
</gene>
<evidence type="ECO:0000256" key="4">
    <source>
        <dbReference type="ARBA" id="ARBA00023163"/>
    </source>
</evidence>
<dbReference type="GO" id="GO:0000428">
    <property type="term" value="C:DNA-directed RNA polymerase complex"/>
    <property type="evidence" value="ECO:0007669"/>
    <property type="project" value="UniProtKB-KW"/>
</dbReference>
<evidence type="ECO:0000256" key="2">
    <source>
        <dbReference type="ARBA" id="ARBA00022679"/>
    </source>
</evidence>
<dbReference type="AlphaFoldDB" id="A0A809SI68"/>
<evidence type="ECO:0000256" key="7">
    <source>
        <dbReference type="RuleBase" id="RU000434"/>
    </source>
</evidence>
<dbReference type="InterPro" id="IPR015712">
    <property type="entry name" value="DNA-dir_RNA_pol_su2"/>
</dbReference>
<keyword evidence="15" id="KW-1185">Reference proteome</keyword>
<dbReference type="InterPro" id="IPR007645">
    <property type="entry name" value="RNA_pol_Rpb2_3"/>
</dbReference>
<feature type="domain" description="DNA-directed RNA polymerase subunit 2 hybrid-binding" evidence="9">
    <location>
        <begin position="721"/>
        <end position="1112"/>
    </location>
</feature>
<protein>
    <recommendedName>
        <fullName evidence="6 8">DNA-directed RNA polymerase subunit beta</fullName>
        <shortName evidence="6">RNAP subunit beta</shortName>
        <ecNumber evidence="6 8">2.7.7.6</ecNumber>
    </recommendedName>
    <alternativeName>
        <fullName evidence="6">RNA polymerase subunit beta</fullName>
    </alternativeName>
    <alternativeName>
        <fullName evidence="6">Transcriptase subunit beta</fullName>
    </alternativeName>
</protein>
<dbReference type="InterPro" id="IPR037034">
    <property type="entry name" value="RNA_pol_Rpb2_2_sf"/>
</dbReference>
<sequence>MDQKKYKYRQFGPKTIRRDYSITKKSLPLFDLLNTSKESFADFMKNGIEKSLMEIYPITAGKIKIEYIKSSLKIDLPFKKITSEGEEINKCKVKGMNFSSRIYYDLRIENIESGELKDETVLLGEIPYMTSGGSFIINGSEKVIVSQLIRSPGAYFGVGVRNKQSDDLFNKLEILPKMGSWFELSHKVTSSNLYTVKVKVDKNKNISLSTFLVSFGFTPKSMTKMFGDNPLLEETLKKDKIVSNKELTHEEMINLAQEDIFKIIRRGDRDTEEAKKSLLSGMLFDKKRYNLSETGRYMLNKKLSLVDRITNTYLAEDIKNKAGDILLEKGTFIDFKRANEIQDWFNNKVCSSEKLDDVNPEHVYYRVYKPEVDKNHPAINPELKKRIKVIKIKVYPSKKWMETKPEIPVIVIGNDPRSTEEHLLISDIIAAISYYFNLTNGVGQDDDPDSLTNKRIVSVGELLESQLMISLTKLAKTTSERIGAKDASKVTAKNVTNNKLITNQMKSFFNTSKISQFMDQINPLAEISNKRRVTSLGPGGLSRDTAQFEVRDVHSTHYGRICPIETPEGLNIGLILNYATFAQVDKLGFLKTPYYKVNNGVIDYEDLRYLTASEEIGYSFAQSSVEVDESNRIVSPSLTIRRDYNYLIGSPEDVDFLEVSSRQMVSLAAAGIPFLENDDANRALMGSNMQRQAVPLIETEAPLIATGIENDIARYSSYNLVAKNSGVVTYVDGSKIHIERPGIDNVKGITDKYSLRNFERSNQGTIVQQRPIVKKGQKVEAGDLLTDGSSFKDGELALGKNVLVGFTTWNGYNFEDAIIINERLVKDDVFTSIHIEEQIIQFRSSRAGNDTLTRDIPQVSKYSIRHLDDHGIVRVGSEVLPGDVLVGRTSPKAEENPSQEEKLLQNILNVRSSNTKDTSLKVKNGHGGTVIHVEVLSRDNNDLLDEGIEKIVKVSVAQKRKIKVGDKMAGRHGNKGVISIVLPEEDMPYLEDGTPLDIMLNPQGVPSRMNIGQILELHLGMAAKKLGEKFVTPSFDGVKKTDIESALIEAGLDKSGKQVVIDPITGNKFDKPISVGIMYMLKLNHMVDDKMHGRSVGPYSLITQQPLGGKSQNGGQRFGEMETWAIESYGATNVLQEILTYKSDDILGRNALYSALVTGKDLPIPGTPESFNVLSYELKGLGLKLEFSNNNNEEEQLTEFDMLQFEVDTIGGENE</sequence>
<dbReference type="GO" id="GO:0003899">
    <property type="term" value="F:DNA-directed RNA polymerase activity"/>
    <property type="evidence" value="ECO:0007669"/>
    <property type="project" value="UniProtKB-UniRule"/>
</dbReference>
<dbReference type="Pfam" id="PF00562">
    <property type="entry name" value="RNA_pol_Rpb2_6"/>
    <property type="match status" value="1"/>
</dbReference>
<dbReference type="NCBIfam" id="NF001616">
    <property type="entry name" value="PRK00405.1"/>
    <property type="match status" value="1"/>
</dbReference>
<dbReference type="InterPro" id="IPR007121">
    <property type="entry name" value="RNA_pol_bsu_CS"/>
</dbReference>
<dbReference type="Gene3D" id="2.40.270.10">
    <property type="entry name" value="DNA-directed RNA polymerase, subunit 2, domain 6"/>
    <property type="match status" value="3"/>
</dbReference>
<evidence type="ECO:0000259" key="13">
    <source>
        <dbReference type="Pfam" id="PF10385"/>
    </source>
</evidence>
<keyword evidence="3 6" id="KW-0548">Nucleotidyltransferase</keyword>
<comment type="similarity">
    <text evidence="6 7">Belongs to the RNA polymerase beta chain family.</text>
</comment>
<dbReference type="KEGG" id="mfel:JPM2_1760"/>
<dbReference type="GO" id="GO:0006351">
    <property type="term" value="P:DNA-templated transcription"/>
    <property type="evidence" value="ECO:0007669"/>
    <property type="project" value="UniProtKB-UniRule"/>
</dbReference>
<dbReference type="Pfam" id="PF04565">
    <property type="entry name" value="RNA_pol_Rpb2_3"/>
    <property type="match status" value="1"/>
</dbReference>
<dbReference type="GO" id="GO:0003677">
    <property type="term" value="F:DNA binding"/>
    <property type="evidence" value="ECO:0007669"/>
    <property type="project" value="UniProtKB-UniRule"/>
</dbReference>
<dbReference type="InterPro" id="IPR007644">
    <property type="entry name" value="RNA_pol_bsu_protrusion"/>
</dbReference>
<feature type="domain" description="RNA polymerase Rpb2" evidence="12">
    <location>
        <begin position="516"/>
        <end position="584"/>
    </location>
</feature>
<evidence type="ECO:0000256" key="3">
    <source>
        <dbReference type="ARBA" id="ARBA00022695"/>
    </source>
</evidence>
<keyword evidence="4 6" id="KW-0804">Transcription</keyword>
<name>A0A809SI68_9BACT</name>
<evidence type="ECO:0000259" key="10">
    <source>
        <dbReference type="Pfam" id="PF04560"/>
    </source>
</evidence>
<dbReference type="Proteomes" id="UP000464317">
    <property type="component" value="Chromosome"/>
</dbReference>
<comment type="catalytic activity">
    <reaction evidence="5 6 8">
        <text>RNA(n) + a ribonucleoside 5'-triphosphate = RNA(n+1) + diphosphate</text>
        <dbReference type="Rhea" id="RHEA:21248"/>
        <dbReference type="Rhea" id="RHEA-COMP:14527"/>
        <dbReference type="Rhea" id="RHEA-COMP:17342"/>
        <dbReference type="ChEBI" id="CHEBI:33019"/>
        <dbReference type="ChEBI" id="CHEBI:61557"/>
        <dbReference type="ChEBI" id="CHEBI:140395"/>
        <dbReference type="EC" id="2.7.7.6"/>
    </reaction>
</comment>
<dbReference type="Gene3D" id="2.30.150.10">
    <property type="entry name" value="DNA-directed RNA polymerase, beta subunit, external 1 domain"/>
    <property type="match status" value="1"/>
</dbReference>
<accession>A0A809SI68</accession>
<evidence type="ECO:0000256" key="6">
    <source>
        <dbReference type="HAMAP-Rule" id="MF_01321"/>
    </source>
</evidence>
<dbReference type="InterPro" id="IPR007641">
    <property type="entry name" value="RNA_pol_Rpb2_7"/>
</dbReference>
<dbReference type="Gene3D" id="3.90.1100.10">
    <property type="match status" value="1"/>
</dbReference>
<dbReference type="CDD" id="cd00653">
    <property type="entry name" value="RNA_pol_B_RPB2"/>
    <property type="match status" value="1"/>
</dbReference>
<evidence type="ECO:0000256" key="5">
    <source>
        <dbReference type="ARBA" id="ARBA00048552"/>
    </source>
</evidence>
<dbReference type="SUPFAM" id="SSF64484">
    <property type="entry name" value="beta and beta-prime subunits of DNA dependent RNA-polymerase"/>
    <property type="match status" value="1"/>
</dbReference>
<feature type="domain" description="RNA polymerase Rpb2" evidence="10">
    <location>
        <begin position="1114"/>
        <end position="1187"/>
    </location>
</feature>
<dbReference type="PROSITE" id="PS01166">
    <property type="entry name" value="RNA_POL_BETA"/>
    <property type="match status" value="1"/>
</dbReference>
<dbReference type="InterPro" id="IPR007120">
    <property type="entry name" value="DNA-dir_RNAP_su2_dom"/>
</dbReference>
<dbReference type="RefSeq" id="WP_161552994.1">
    <property type="nucleotide sequence ID" value="NZ_AP022325.1"/>
</dbReference>
<dbReference type="InterPro" id="IPR019462">
    <property type="entry name" value="DNA-dir_RNA_pol_bsu_external_1"/>
</dbReference>
<keyword evidence="1 6" id="KW-0240">DNA-directed RNA polymerase</keyword>
<feature type="domain" description="DNA-directed RNA polymerase beta subunit external 1" evidence="13">
    <location>
        <begin position="594"/>
        <end position="660"/>
    </location>
</feature>
<comment type="subunit">
    <text evidence="6 8">The RNAP catalytic core consists of 2 alpha, 1 beta, 1 beta' and 1 omega subunit. When a sigma factor is associated with the core the holoenzyme is formed, which can initiate transcription.</text>
</comment>
<evidence type="ECO:0000313" key="14">
    <source>
        <dbReference type="EMBL" id="BBU47483.1"/>
    </source>
</evidence>
<dbReference type="PANTHER" id="PTHR20856">
    <property type="entry name" value="DNA-DIRECTED RNA POLYMERASE I SUBUNIT 2"/>
    <property type="match status" value="1"/>
</dbReference>
<organism evidence="14 15">
    <name type="scientific">Mycoplasmopsis felis</name>
    <dbReference type="NCBI Taxonomy" id="33923"/>
    <lineage>
        <taxon>Bacteria</taxon>
        <taxon>Bacillati</taxon>
        <taxon>Mycoplasmatota</taxon>
        <taxon>Mycoplasmoidales</taxon>
        <taxon>Metamycoplasmataceae</taxon>
        <taxon>Mycoplasmopsis</taxon>
    </lineage>
</organism>
<proteinExistence type="inferred from homology"/>
<comment type="function">
    <text evidence="6 8">DNA-dependent RNA polymerase catalyzes the transcription of DNA into RNA using the four ribonucleoside triphosphates as substrates.</text>
</comment>
<keyword evidence="2 6" id="KW-0808">Transferase</keyword>
<dbReference type="Pfam" id="PF10385">
    <property type="entry name" value="RNA_pol_Rpb2_45"/>
    <property type="match status" value="1"/>
</dbReference>
<reference evidence="14 15" key="1">
    <citation type="submission" date="2020-01" db="EMBL/GenBank/DDBJ databases">
        <title>Complete genome sequence of Mycoplasma felis strain Myco-2.</title>
        <authorList>
            <person name="Kinoshita Y."/>
            <person name="Niwa H."/>
            <person name="Uchida-Fujii E."/>
            <person name="Nukada T."/>
        </authorList>
    </citation>
    <scope>NUCLEOTIDE SEQUENCE [LARGE SCALE GENOMIC DNA]</scope>
    <source>
        <strain evidence="14 15">Myco-2</strain>
    </source>
</reference>
<dbReference type="InterPro" id="IPR010243">
    <property type="entry name" value="RNA_pol_bsu_bac"/>
</dbReference>
<dbReference type="InterPro" id="IPR037033">
    <property type="entry name" value="DNA-dir_RNAP_su2_hyb_sf"/>
</dbReference>
<dbReference type="Pfam" id="PF04560">
    <property type="entry name" value="RNA_pol_Rpb2_7"/>
    <property type="match status" value="1"/>
</dbReference>
<evidence type="ECO:0000259" key="11">
    <source>
        <dbReference type="Pfam" id="PF04563"/>
    </source>
</evidence>
<evidence type="ECO:0000256" key="8">
    <source>
        <dbReference type="RuleBase" id="RU363031"/>
    </source>
</evidence>
<dbReference type="Gene3D" id="3.90.1800.10">
    <property type="entry name" value="RNA polymerase alpha subunit dimerisation domain"/>
    <property type="match status" value="1"/>
</dbReference>
<evidence type="ECO:0000256" key="1">
    <source>
        <dbReference type="ARBA" id="ARBA00022478"/>
    </source>
</evidence>
<dbReference type="Gene3D" id="3.90.1110.10">
    <property type="entry name" value="RNA polymerase Rpb2, domain 2"/>
    <property type="match status" value="1"/>
</dbReference>
<evidence type="ECO:0000259" key="12">
    <source>
        <dbReference type="Pfam" id="PF04565"/>
    </source>
</evidence>
<dbReference type="EMBL" id="AP022325">
    <property type="protein sequence ID" value="BBU47483.1"/>
    <property type="molecule type" value="Genomic_DNA"/>
</dbReference>
<dbReference type="HAMAP" id="MF_01321">
    <property type="entry name" value="RNApol_bact_RpoB"/>
    <property type="match status" value="1"/>
</dbReference>